<keyword evidence="2" id="KW-1185">Reference proteome</keyword>
<name>A0A0N0VM82_9HYPH</name>
<reference evidence="1 2" key="1">
    <citation type="submission" date="2015-01" db="EMBL/GenBank/DDBJ databases">
        <title>Ahrensia donghaiensis sp. nov., a novel dimethylsulphoniopropionate-cleavage bacterium isolated from seawater and emended descriptions of the genus Ahrensia and Ahrensia kielensis.</title>
        <authorList>
            <person name="Liu J."/>
        </authorList>
    </citation>
    <scope>NUCLEOTIDE SEQUENCE [LARGE SCALE GENOMIC DNA]</scope>
    <source>
        <strain evidence="1 2">LZD062</strain>
    </source>
</reference>
<protein>
    <submittedName>
        <fullName evidence="1">Uncharacterized protein</fullName>
    </submittedName>
</protein>
<organism evidence="1 2">
    <name type="scientific">Ahrensia marina</name>
    <dbReference type="NCBI Taxonomy" id="1514904"/>
    <lineage>
        <taxon>Bacteria</taxon>
        <taxon>Pseudomonadati</taxon>
        <taxon>Pseudomonadota</taxon>
        <taxon>Alphaproteobacteria</taxon>
        <taxon>Hyphomicrobiales</taxon>
        <taxon>Ahrensiaceae</taxon>
        <taxon>Ahrensia</taxon>
    </lineage>
</organism>
<evidence type="ECO:0000313" key="2">
    <source>
        <dbReference type="Proteomes" id="UP000038011"/>
    </source>
</evidence>
<dbReference type="Proteomes" id="UP000038011">
    <property type="component" value="Unassembled WGS sequence"/>
</dbReference>
<dbReference type="STRING" id="1514904.SU32_05355"/>
<gene>
    <name evidence="1" type="ORF">SU32_05355</name>
</gene>
<sequence length="196" mass="20423">MISRPLGCILMPKAEGTAMLNKRSIFSIVSLFTAANLLAIAPVQAQNLGLTADQLVEQITAASNTAGNTLRFEQHRCAGNPKPGDNTQKVISCLYRLGERRTLITNAEPEGSLLNISTRPWDGGEGSSGALIISWIAATINGNEPVDWDEAADSLLKTAAADGVGGATMGRVDFTVLDSNGKLTIGATPNSAAASQ</sequence>
<comment type="caution">
    <text evidence="1">The sequence shown here is derived from an EMBL/GenBank/DDBJ whole genome shotgun (WGS) entry which is preliminary data.</text>
</comment>
<proteinExistence type="predicted"/>
<dbReference type="AlphaFoldDB" id="A0A0N0VM82"/>
<dbReference type="PATRIC" id="fig|1514904.3.peg.3093"/>
<accession>A0A0N0VM82</accession>
<evidence type="ECO:0000313" key="1">
    <source>
        <dbReference type="EMBL" id="KPB01804.1"/>
    </source>
</evidence>
<dbReference type="EMBL" id="JXMU01000007">
    <property type="protein sequence ID" value="KPB01804.1"/>
    <property type="molecule type" value="Genomic_DNA"/>
</dbReference>